<keyword evidence="5" id="KW-0732">Signal</keyword>
<evidence type="ECO:0000256" key="1">
    <source>
        <dbReference type="ARBA" id="ARBA00008520"/>
    </source>
</evidence>
<proteinExistence type="inferred from homology"/>
<evidence type="ECO:0000313" key="10">
    <source>
        <dbReference type="EMBL" id="TCW23477.1"/>
    </source>
</evidence>
<dbReference type="PANTHER" id="PTHR30006">
    <property type="entry name" value="THIAMINE-BINDING PERIPLASMIC PROTEIN-RELATED"/>
    <property type="match status" value="1"/>
</dbReference>
<keyword evidence="3" id="KW-0410">Iron transport</keyword>
<comment type="caution">
    <text evidence="10">The sequence shown here is derived from an EMBL/GenBank/DDBJ whole genome shotgun (WGS) entry which is preliminary data.</text>
</comment>
<accession>A0A4R3ZTA8</accession>
<dbReference type="AlphaFoldDB" id="A0A4R3ZTA8"/>
<evidence type="ECO:0000256" key="7">
    <source>
        <dbReference type="ARBA" id="ARBA00023065"/>
    </source>
</evidence>
<dbReference type="PANTHER" id="PTHR30006:SF15">
    <property type="entry name" value="IRON-UTILIZATION PERIPLASMIC PROTEIN"/>
    <property type="match status" value="1"/>
</dbReference>
<feature type="binding site" evidence="8">
    <location>
        <position position="212"/>
    </location>
    <ligand>
        <name>Fe cation</name>
        <dbReference type="ChEBI" id="CHEBI:24875"/>
    </ligand>
</feature>
<dbReference type="PIRSF" id="PIRSF002825">
    <property type="entry name" value="CfbpA"/>
    <property type="match status" value="1"/>
</dbReference>
<keyword evidence="2" id="KW-0813">Transport</keyword>
<dbReference type="GO" id="GO:0030288">
    <property type="term" value="C:outer membrane-bounded periplasmic space"/>
    <property type="evidence" value="ECO:0007669"/>
    <property type="project" value="TreeGrafter"/>
</dbReference>
<evidence type="ECO:0000256" key="2">
    <source>
        <dbReference type="ARBA" id="ARBA00022448"/>
    </source>
</evidence>
<dbReference type="GO" id="GO:0006826">
    <property type="term" value="P:iron ion transport"/>
    <property type="evidence" value="ECO:0007669"/>
    <property type="project" value="UniProtKB-KW"/>
</dbReference>
<protein>
    <submittedName>
        <fullName evidence="9">Iron ABC transporter substrate-binding protein</fullName>
    </submittedName>
    <submittedName>
        <fullName evidence="10">Iron(III) transport system substrate-binding protein</fullName>
    </submittedName>
</protein>
<dbReference type="EMBL" id="JALXTC010000004">
    <property type="protein sequence ID" value="MCT2116487.1"/>
    <property type="molecule type" value="Genomic_DNA"/>
</dbReference>
<dbReference type="EMBL" id="SMCX01000012">
    <property type="protein sequence ID" value="TCW23477.1"/>
    <property type="molecule type" value="Genomic_DNA"/>
</dbReference>
<comment type="similarity">
    <text evidence="1">Belongs to the bacterial solute-binding protein 1 family.</text>
</comment>
<dbReference type="CDD" id="cd13543">
    <property type="entry name" value="PBP2_Fbp"/>
    <property type="match status" value="1"/>
</dbReference>
<keyword evidence="6 8" id="KW-0408">Iron</keyword>
<feature type="binding site" evidence="8">
    <location>
        <position position="211"/>
    </location>
    <ligand>
        <name>Fe cation</name>
        <dbReference type="ChEBI" id="CHEBI:24875"/>
    </ligand>
</feature>
<evidence type="ECO:0000256" key="3">
    <source>
        <dbReference type="ARBA" id="ARBA00022496"/>
    </source>
</evidence>
<evidence type="ECO:0000256" key="5">
    <source>
        <dbReference type="ARBA" id="ARBA00022729"/>
    </source>
</evidence>
<dbReference type="SUPFAM" id="SSF53850">
    <property type="entry name" value="Periplasmic binding protein-like II"/>
    <property type="match status" value="1"/>
</dbReference>
<organism evidence="10 11">
    <name type="scientific">Dietzia cinnamea</name>
    <dbReference type="NCBI Taxonomy" id="321318"/>
    <lineage>
        <taxon>Bacteria</taxon>
        <taxon>Bacillati</taxon>
        <taxon>Actinomycetota</taxon>
        <taxon>Actinomycetes</taxon>
        <taxon>Mycobacteriales</taxon>
        <taxon>Dietziaceae</taxon>
        <taxon>Dietzia</taxon>
    </lineage>
</organism>
<dbReference type="RefSeq" id="WP_061914657.1">
    <property type="nucleotide sequence ID" value="NZ_CP143053.1"/>
</dbReference>
<dbReference type="Pfam" id="PF13343">
    <property type="entry name" value="SBP_bac_6"/>
    <property type="match status" value="1"/>
</dbReference>
<reference evidence="10 11" key="1">
    <citation type="submission" date="2019-03" db="EMBL/GenBank/DDBJ databases">
        <title>Root nodule microbial communities of legume samples collected from USA, Mexico and Botswana.</title>
        <authorList>
            <person name="Hirsch A."/>
        </authorList>
    </citation>
    <scope>NUCLEOTIDE SEQUENCE [LARGE SCALE GENOMIC DNA]</scope>
    <source>
        <strain evidence="10 11">55</strain>
    </source>
</reference>
<feature type="binding site" evidence="8">
    <location>
        <position position="72"/>
    </location>
    <ligand>
        <name>Fe cation</name>
        <dbReference type="ChEBI" id="CHEBI:24875"/>
    </ligand>
</feature>
<name>A0A4R3ZTA8_9ACTN</name>
<dbReference type="GO" id="GO:0055085">
    <property type="term" value="P:transmembrane transport"/>
    <property type="evidence" value="ECO:0007669"/>
    <property type="project" value="InterPro"/>
</dbReference>
<dbReference type="InterPro" id="IPR006061">
    <property type="entry name" value="SBP_1_CS"/>
</dbReference>
<evidence type="ECO:0000256" key="8">
    <source>
        <dbReference type="PIRSR" id="PIRSR002825-1"/>
    </source>
</evidence>
<feature type="binding site" evidence="8">
    <location>
        <position position="24"/>
    </location>
    <ligand>
        <name>Fe cation</name>
        <dbReference type="ChEBI" id="CHEBI:24875"/>
    </ligand>
</feature>
<evidence type="ECO:0000313" key="9">
    <source>
        <dbReference type="EMBL" id="MCT2116487.1"/>
    </source>
</evidence>
<dbReference type="InterPro" id="IPR026045">
    <property type="entry name" value="Ferric-bd"/>
</dbReference>
<sequence>MAVSMSACGLNSGDDAVVVYNAQHESLTRELADAFTRETGIEVELRNGSDFDLGNQLVAEGDASRADVYLTENSPAISMVSREGLLAPVADETVGQVPPEYRPSTGDWVGIAARSTVFVYNTSAVNEDELPTSFADLSNPRWTGRWGAAPAGADFQAIVSAALEMSGEQETRRWLESLRRPDGGFSTYKGNKPVLAAVNNGEIDGGVIYHYYVFGDRAGTGESSQNVGQHYFRNGGPESFVSLSGGGVLANAPRAEDAQRFLAFITSAAGQGIIRDSSFEYPVASGVGANEDLVPLAELGAPVVDPAGLNGPAVTDLLTSVGLV</sequence>
<dbReference type="Proteomes" id="UP000295805">
    <property type="component" value="Unassembled WGS sequence"/>
</dbReference>
<evidence type="ECO:0000256" key="6">
    <source>
        <dbReference type="ARBA" id="ARBA00023004"/>
    </source>
</evidence>
<evidence type="ECO:0000256" key="4">
    <source>
        <dbReference type="ARBA" id="ARBA00022723"/>
    </source>
</evidence>
<dbReference type="Gene3D" id="3.40.190.10">
    <property type="entry name" value="Periplasmic binding protein-like II"/>
    <property type="match status" value="2"/>
</dbReference>
<dbReference type="GO" id="GO:0046872">
    <property type="term" value="F:metal ion binding"/>
    <property type="evidence" value="ECO:0007669"/>
    <property type="project" value="UniProtKB-KW"/>
</dbReference>
<keyword evidence="4 8" id="KW-0479">Metal-binding</keyword>
<evidence type="ECO:0000313" key="11">
    <source>
        <dbReference type="Proteomes" id="UP000295805"/>
    </source>
</evidence>
<dbReference type="GeneID" id="89531787"/>
<gene>
    <name evidence="10" type="ORF">EDD19_11238</name>
    <name evidence="9" type="ORF">M3D93_01740</name>
</gene>
<dbReference type="PROSITE" id="PS01037">
    <property type="entry name" value="SBP_BACTERIAL_1"/>
    <property type="match status" value="1"/>
</dbReference>
<keyword evidence="7" id="KW-0406">Ion transport</keyword>
<reference evidence="9" key="2">
    <citation type="submission" date="2022-04" db="EMBL/GenBank/DDBJ databases">
        <title>Human microbiome associated bacterial genomes.</title>
        <authorList>
            <person name="Sandstrom S."/>
            <person name="Salamzade R."/>
            <person name="Kalan L.R."/>
        </authorList>
    </citation>
    <scope>NUCLEOTIDE SEQUENCE</scope>
    <source>
        <strain evidence="9">P3-SID1762</strain>
    </source>
</reference>
<dbReference type="Proteomes" id="UP001206890">
    <property type="component" value="Unassembled WGS sequence"/>
</dbReference>